<reference evidence="3 4" key="1">
    <citation type="journal article" date="2024" name="Environ. Microbiol.">
        <title>Novel evolutionary insights on the interactions of the Holosporales (Alphaproteobacteria) with eukaryotic hosts from comparative genomics.</title>
        <authorList>
            <person name="Giovannini M."/>
            <person name="Petroni G."/>
            <person name="Castelli M."/>
        </authorList>
    </citation>
    <scope>NUCLEOTIDE SEQUENCE [LARGE SCALE GENOMIC DNA]</scope>
    <source>
        <strain evidence="3 4">US_Bl 15I1</strain>
    </source>
</reference>
<dbReference type="HAMAP" id="MF_00758">
    <property type="entry name" value="UPF0301"/>
    <property type="match status" value="1"/>
</dbReference>
<dbReference type="PANTHER" id="PTHR30327">
    <property type="entry name" value="UNCHARACTERIZED PROTEIN YQGE"/>
    <property type="match status" value="1"/>
</dbReference>
<evidence type="ECO:0000256" key="1">
    <source>
        <dbReference type="ARBA" id="ARBA00009600"/>
    </source>
</evidence>
<dbReference type="PANTHER" id="PTHR30327:SF1">
    <property type="entry name" value="UPF0301 PROTEIN YQGE"/>
    <property type="match status" value="1"/>
</dbReference>
<dbReference type="Proteomes" id="UP001330434">
    <property type="component" value="Chromosome"/>
</dbReference>
<name>A0ABZ2C5U6_9PROT</name>
<dbReference type="InterPro" id="IPR003774">
    <property type="entry name" value="AlgH-like"/>
</dbReference>
<dbReference type="NCBIfam" id="NF001266">
    <property type="entry name" value="PRK00228.1-1"/>
    <property type="match status" value="1"/>
</dbReference>
<evidence type="ECO:0000313" key="4">
    <source>
        <dbReference type="Proteomes" id="UP001330434"/>
    </source>
</evidence>
<organism evidence="3 4">
    <name type="scientific">Candidatus Bealeia paramacronuclearis</name>
    <dbReference type="NCBI Taxonomy" id="1921001"/>
    <lineage>
        <taxon>Bacteria</taxon>
        <taxon>Pseudomonadati</taxon>
        <taxon>Pseudomonadota</taxon>
        <taxon>Alphaproteobacteria</taxon>
        <taxon>Holosporales</taxon>
        <taxon>Holosporaceae</taxon>
        <taxon>Candidatus Bealeia</taxon>
    </lineage>
</organism>
<evidence type="ECO:0000256" key="2">
    <source>
        <dbReference type="HAMAP-Rule" id="MF_00758"/>
    </source>
</evidence>
<dbReference type="RefSeq" id="WP_331255634.1">
    <property type="nucleotide sequence ID" value="NZ_CP133270.1"/>
</dbReference>
<dbReference type="EMBL" id="CP133270">
    <property type="protein sequence ID" value="WVX66812.1"/>
    <property type="molecule type" value="Genomic_DNA"/>
</dbReference>
<dbReference type="NCBIfam" id="NF001268">
    <property type="entry name" value="PRK00228.1-4"/>
    <property type="match status" value="1"/>
</dbReference>
<dbReference type="Pfam" id="PF02622">
    <property type="entry name" value="DUF179"/>
    <property type="match status" value="1"/>
</dbReference>
<protein>
    <recommendedName>
        <fullName evidence="2">UPF0301 protein Bealeia1_00999</fullName>
    </recommendedName>
</protein>
<accession>A0ABZ2C5U6</accession>
<keyword evidence="4" id="KW-1185">Reference proteome</keyword>
<gene>
    <name evidence="3" type="ORF">Bealeia1_00999</name>
</gene>
<dbReference type="Gene3D" id="3.40.1740.10">
    <property type="entry name" value="VC0467-like"/>
    <property type="match status" value="1"/>
</dbReference>
<comment type="similarity">
    <text evidence="1 2">Belongs to the UPF0301 (AlgH) family.</text>
</comment>
<sequence>MKEISGYLTGQFLMATPQMRDPRFDHALIYICGHDENGAMGLIINKPVPNLTLKGLLEQLQVTVDPIQLDIPIYLGGPVETTRGFVLHSDDYVHPATVALNEHISMTATLDILEAIASGNGPKNCILALGYAGWSPGQLDHELHESGWLQLDADEDLMFDIPVHHKWAEAMKRLGIDSATLHHETGHS</sequence>
<evidence type="ECO:0000313" key="3">
    <source>
        <dbReference type="EMBL" id="WVX66812.1"/>
    </source>
</evidence>
<dbReference type="SUPFAM" id="SSF143456">
    <property type="entry name" value="VC0467-like"/>
    <property type="match status" value="1"/>
</dbReference>
<proteinExistence type="inferred from homology"/>